<dbReference type="Proteomes" id="UP000027120">
    <property type="component" value="Unassembled WGS sequence"/>
</dbReference>
<proteinExistence type="predicted"/>
<protein>
    <submittedName>
        <fullName evidence="2">Uncharacterized protein</fullName>
    </submittedName>
</protein>
<feature type="compositionally biased region" description="Basic and acidic residues" evidence="1">
    <location>
        <begin position="13"/>
        <end position="25"/>
    </location>
</feature>
<evidence type="ECO:0000313" key="2">
    <source>
        <dbReference type="EMBL" id="KDO46283.1"/>
    </source>
</evidence>
<dbReference type="EMBL" id="KK785220">
    <property type="protein sequence ID" value="KDO46283.1"/>
    <property type="molecule type" value="Genomic_DNA"/>
</dbReference>
<organism evidence="2 3">
    <name type="scientific">Citrus sinensis</name>
    <name type="common">Sweet orange</name>
    <name type="synonym">Citrus aurantium var. sinensis</name>
    <dbReference type="NCBI Taxonomy" id="2711"/>
    <lineage>
        <taxon>Eukaryota</taxon>
        <taxon>Viridiplantae</taxon>
        <taxon>Streptophyta</taxon>
        <taxon>Embryophyta</taxon>
        <taxon>Tracheophyta</taxon>
        <taxon>Spermatophyta</taxon>
        <taxon>Magnoliopsida</taxon>
        <taxon>eudicotyledons</taxon>
        <taxon>Gunneridae</taxon>
        <taxon>Pentapetalae</taxon>
        <taxon>rosids</taxon>
        <taxon>malvids</taxon>
        <taxon>Sapindales</taxon>
        <taxon>Rutaceae</taxon>
        <taxon>Aurantioideae</taxon>
        <taxon>Citrus</taxon>
    </lineage>
</organism>
<reference evidence="2 3" key="1">
    <citation type="submission" date="2014-04" db="EMBL/GenBank/DDBJ databases">
        <authorList>
            <consortium name="International Citrus Genome Consortium"/>
            <person name="Gmitter F."/>
            <person name="Chen C."/>
            <person name="Farmerie W."/>
            <person name="Harkins T."/>
            <person name="Desany B."/>
            <person name="Mohiuddin M."/>
            <person name="Kodira C."/>
            <person name="Borodovsky M."/>
            <person name="Lomsadze A."/>
            <person name="Burns P."/>
            <person name="Jenkins J."/>
            <person name="Prochnik S."/>
            <person name="Shu S."/>
            <person name="Chapman J."/>
            <person name="Pitluck S."/>
            <person name="Schmutz J."/>
            <person name="Rokhsar D."/>
        </authorList>
    </citation>
    <scope>NUCLEOTIDE SEQUENCE</scope>
</reference>
<sequence>MAETRFVTASDLPVKRPRDDKEKETNNNNNGNVLMEIYSKKQLDCISSVIPSWFSKISQCGPVCFSFFFLLYRPHVHVF</sequence>
<dbReference type="STRING" id="2711.A0A067DTZ3"/>
<evidence type="ECO:0000256" key="1">
    <source>
        <dbReference type="SAM" id="MobiDB-lite"/>
    </source>
</evidence>
<dbReference type="AlphaFoldDB" id="A0A067DTZ3"/>
<gene>
    <name evidence="2" type="ORF">CISIN_1g043095mg</name>
</gene>
<name>A0A067DTZ3_CITSI</name>
<accession>A0A067DTZ3</accession>
<feature type="region of interest" description="Disordered" evidence="1">
    <location>
        <begin position="1"/>
        <end position="30"/>
    </location>
</feature>
<keyword evidence="3" id="KW-1185">Reference proteome</keyword>
<evidence type="ECO:0000313" key="3">
    <source>
        <dbReference type="Proteomes" id="UP000027120"/>
    </source>
</evidence>